<evidence type="ECO:0000259" key="6">
    <source>
        <dbReference type="PROSITE" id="PS50850"/>
    </source>
</evidence>
<gene>
    <name evidence="7" type="ORF">AB0I59_26810</name>
</gene>
<evidence type="ECO:0000313" key="7">
    <source>
        <dbReference type="EMBL" id="MEV0972226.1"/>
    </source>
</evidence>
<name>A0ABV3GLC9_MICGL</name>
<keyword evidence="4 5" id="KW-0472">Membrane</keyword>
<evidence type="ECO:0000256" key="3">
    <source>
        <dbReference type="ARBA" id="ARBA00022989"/>
    </source>
</evidence>
<feature type="transmembrane region" description="Helical" evidence="5">
    <location>
        <begin position="42"/>
        <end position="72"/>
    </location>
</feature>
<dbReference type="EMBL" id="JBFALK010000015">
    <property type="protein sequence ID" value="MEV0972226.1"/>
    <property type="molecule type" value="Genomic_DNA"/>
</dbReference>
<dbReference type="InterPro" id="IPR020846">
    <property type="entry name" value="MFS_dom"/>
</dbReference>
<proteinExistence type="predicted"/>
<evidence type="ECO:0000256" key="1">
    <source>
        <dbReference type="ARBA" id="ARBA00004651"/>
    </source>
</evidence>
<dbReference type="InterPro" id="IPR036259">
    <property type="entry name" value="MFS_trans_sf"/>
</dbReference>
<evidence type="ECO:0000256" key="5">
    <source>
        <dbReference type="SAM" id="Phobius"/>
    </source>
</evidence>
<protein>
    <submittedName>
        <fullName evidence="7">MFS transporter</fullName>
    </submittedName>
</protein>
<feature type="transmembrane region" description="Helical" evidence="5">
    <location>
        <begin position="254"/>
        <end position="271"/>
    </location>
</feature>
<feature type="transmembrane region" description="Helical" evidence="5">
    <location>
        <begin position="84"/>
        <end position="110"/>
    </location>
</feature>
<feature type="transmembrane region" description="Helical" evidence="5">
    <location>
        <begin position="177"/>
        <end position="196"/>
    </location>
</feature>
<dbReference type="CDD" id="cd17370">
    <property type="entry name" value="MFS_MJ1317_like"/>
    <property type="match status" value="1"/>
</dbReference>
<feature type="transmembrane region" description="Helical" evidence="5">
    <location>
        <begin position="376"/>
        <end position="394"/>
    </location>
</feature>
<dbReference type="RefSeq" id="WP_358137137.1">
    <property type="nucleotide sequence ID" value="NZ_JBFALK010000015.1"/>
</dbReference>
<keyword evidence="2 5" id="KW-0812">Transmembrane</keyword>
<feature type="transmembrane region" description="Helical" evidence="5">
    <location>
        <begin position="130"/>
        <end position="147"/>
    </location>
</feature>
<feature type="transmembrane region" description="Helical" evidence="5">
    <location>
        <begin position="220"/>
        <end position="242"/>
    </location>
</feature>
<sequence>MYVSATRWPRLASVPANVLALGAVSMVTDVSSEMVTAVLPMYLVLSLGLSPLAFGVIDGLYFGVTALVRLAGAHAADRWQRRKLVAVLGYALSAVCRVGLLAAGGSVAALGAVVAADRAGKGLRTGPRDALISLSASPGALGQAFGVHRAMDTAGAFLGPLVAFGLLAATGGAYDAVFVTSFCVAVAGVLLMVLYVRDRREPLLADDRVSVRRVPRDTPLLQLCAVAAALGLVTVSDAFVYLLLQKRLALSPELFPLLPLGTAAAYLLLAVPFGRLADRAGRFAVFLGGHAVLVVLYGLLALPSAGGWLLAVALVALGVFYAATDGVLMAAAGPLVPAHLRTSGLAMVQTGQAVGRLLSSVLFGALWTAAGAEPGLAVMGGGVAVCAVASWSVLRRVEPGAEPRVVPRVVPEGERGAR</sequence>
<dbReference type="PANTHER" id="PTHR23518">
    <property type="entry name" value="C-METHYLTRANSFERASE"/>
    <property type="match status" value="1"/>
</dbReference>
<evidence type="ECO:0000256" key="4">
    <source>
        <dbReference type="ARBA" id="ARBA00023136"/>
    </source>
</evidence>
<evidence type="ECO:0000313" key="8">
    <source>
        <dbReference type="Proteomes" id="UP001551675"/>
    </source>
</evidence>
<organism evidence="7 8">
    <name type="scientific">Microtetraspora glauca</name>
    <dbReference type="NCBI Taxonomy" id="1996"/>
    <lineage>
        <taxon>Bacteria</taxon>
        <taxon>Bacillati</taxon>
        <taxon>Actinomycetota</taxon>
        <taxon>Actinomycetes</taxon>
        <taxon>Streptosporangiales</taxon>
        <taxon>Streptosporangiaceae</taxon>
        <taxon>Microtetraspora</taxon>
    </lineage>
</organism>
<keyword evidence="8" id="KW-1185">Reference proteome</keyword>
<feature type="transmembrane region" description="Helical" evidence="5">
    <location>
        <begin position="154"/>
        <end position="171"/>
    </location>
</feature>
<dbReference type="SUPFAM" id="SSF103473">
    <property type="entry name" value="MFS general substrate transporter"/>
    <property type="match status" value="1"/>
</dbReference>
<accession>A0ABV3GLC9</accession>
<dbReference type="InterPro" id="IPR011701">
    <property type="entry name" value="MFS"/>
</dbReference>
<dbReference type="Proteomes" id="UP001551675">
    <property type="component" value="Unassembled WGS sequence"/>
</dbReference>
<evidence type="ECO:0000256" key="2">
    <source>
        <dbReference type="ARBA" id="ARBA00022692"/>
    </source>
</evidence>
<dbReference type="Gene3D" id="1.20.1250.20">
    <property type="entry name" value="MFS general substrate transporter like domains"/>
    <property type="match status" value="2"/>
</dbReference>
<feature type="transmembrane region" description="Helical" evidence="5">
    <location>
        <begin position="283"/>
        <end position="302"/>
    </location>
</feature>
<reference evidence="7 8" key="1">
    <citation type="submission" date="2024-06" db="EMBL/GenBank/DDBJ databases">
        <title>The Natural Products Discovery Center: Release of the First 8490 Sequenced Strains for Exploring Actinobacteria Biosynthetic Diversity.</title>
        <authorList>
            <person name="Kalkreuter E."/>
            <person name="Kautsar S.A."/>
            <person name="Yang D."/>
            <person name="Bader C.D."/>
            <person name="Teijaro C.N."/>
            <person name="Fluegel L."/>
            <person name="Davis C.M."/>
            <person name="Simpson J.R."/>
            <person name="Lauterbach L."/>
            <person name="Steele A.D."/>
            <person name="Gui C."/>
            <person name="Meng S."/>
            <person name="Li G."/>
            <person name="Viehrig K."/>
            <person name="Ye F."/>
            <person name="Su P."/>
            <person name="Kiefer A.F."/>
            <person name="Nichols A."/>
            <person name="Cepeda A.J."/>
            <person name="Yan W."/>
            <person name="Fan B."/>
            <person name="Jiang Y."/>
            <person name="Adhikari A."/>
            <person name="Zheng C.-J."/>
            <person name="Schuster L."/>
            <person name="Cowan T.M."/>
            <person name="Smanski M.J."/>
            <person name="Chevrette M.G."/>
            <person name="De Carvalho L.P.S."/>
            <person name="Shen B."/>
        </authorList>
    </citation>
    <scope>NUCLEOTIDE SEQUENCE [LARGE SCALE GENOMIC DNA]</scope>
    <source>
        <strain evidence="7 8">NPDC050100</strain>
    </source>
</reference>
<comment type="caution">
    <text evidence="7">The sequence shown here is derived from an EMBL/GenBank/DDBJ whole genome shotgun (WGS) entry which is preliminary data.</text>
</comment>
<comment type="subcellular location">
    <subcellularLocation>
        <location evidence="1">Cell membrane</location>
        <topology evidence="1">Multi-pass membrane protein</topology>
    </subcellularLocation>
</comment>
<dbReference type="PANTHER" id="PTHR23518:SF2">
    <property type="entry name" value="MAJOR FACILITATOR SUPERFAMILY TRANSPORTER"/>
    <property type="match status" value="1"/>
</dbReference>
<dbReference type="PROSITE" id="PS50850">
    <property type="entry name" value="MFS"/>
    <property type="match status" value="1"/>
</dbReference>
<feature type="transmembrane region" description="Helical" evidence="5">
    <location>
        <begin position="353"/>
        <end position="370"/>
    </location>
</feature>
<feature type="transmembrane region" description="Helical" evidence="5">
    <location>
        <begin position="308"/>
        <end position="332"/>
    </location>
</feature>
<keyword evidence="3 5" id="KW-1133">Transmembrane helix</keyword>
<dbReference type="Pfam" id="PF07690">
    <property type="entry name" value="MFS_1"/>
    <property type="match status" value="1"/>
</dbReference>
<feature type="domain" description="Major facilitator superfamily (MFS) profile" evidence="6">
    <location>
        <begin position="17"/>
        <end position="398"/>
    </location>
</feature>